<organism evidence="1 2">
    <name type="scientific">Hesseltinella vesiculosa</name>
    <dbReference type="NCBI Taxonomy" id="101127"/>
    <lineage>
        <taxon>Eukaryota</taxon>
        <taxon>Fungi</taxon>
        <taxon>Fungi incertae sedis</taxon>
        <taxon>Mucoromycota</taxon>
        <taxon>Mucoromycotina</taxon>
        <taxon>Mucoromycetes</taxon>
        <taxon>Mucorales</taxon>
        <taxon>Cunninghamellaceae</taxon>
        <taxon>Hesseltinella</taxon>
    </lineage>
</organism>
<evidence type="ECO:0000313" key="2">
    <source>
        <dbReference type="Proteomes" id="UP000242146"/>
    </source>
</evidence>
<accession>A0A1X2G9D3</accession>
<name>A0A1X2G9D3_9FUNG</name>
<gene>
    <name evidence="1" type="ORF">DM01DRAFT_1339136</name>
</gene>
<dbReference type="EMBL" id="MCGT01000033">
    <property type="protein sequence ID" value="ORX47506.1"/>
    <property type="molecule type" value="Genomic_DNA"/>
</dbReference>
<reference evidence="1 2" key="1">
    <citation type="submission" date="2016-07" db="EMBL/GenBank/DDBJ databases">
        <title>Pervasive Adenine N6-methylation of Active Genes in Fungi.</title>
        <authorList>
            <consortium name="DOE Joint Genome Institute"/>
            <person name="Mondo S.J."/>
            <person name="Dannebaum R.O."/>
            <person name="Kuo R.C."/>
            <person name="Labutti K."/>
            <person name="Haridas S."/>
            <person name="Kuo A."/>
            <person name="Salamov A."/>
            <person name="Ahrendt S.R."/>
            <person name="Lipzen A."/>
            <person name="Sullivan W."/>
            <person name="Andreopoulos W.B."/>
            <person name="Clum A."/>
            <person name="Lindquist E."/>
            <person name="Daum C."/>
            <person name="Ramamoorthy G.K."/>
            <person name="Gryganskyi A."/>
            <person name="Culley D."/>
            <person name="Magnuson J.K."/>
            <person name="James T.Y."/>
            <person name="O'Malley M.A."/>
            <person name="Stajich J.E."/>
            <person name="Spatafora J.W."/>
            <person name="Visel A."/>
            <person name="Grigoriev I.V."/>
        </authorList>
    </citation>
    <scope>NUCLEOTIDE SEQUENCE [LARGE SCALE GENOMIC DNA]</scope>
    <source>
        <strain evidence="1 2">NRRL 3301</strain>
    </source>
</reference>
<dbReference type="AlphaFoldDB" id="A0A1X2G9D3"/>
<comment type="caution">
    <text evidence="1">The sequence shown here is derived from an EMBL/GenBank/DDBJ whole genome shotgun (WGS) entry which is preliminary data.</text>
</comment>
<proteinExistence type="predicted"/>
<evidence type="ECO:0000313" key="1">
    <source>
        <dbReference type="EMBL" id="ORX47506.1"/>
    </source>
</evidence>
<sequence length="64" mass="7838">MISRDQAICLLFCEEYNEGNAARLRKRIEDMKDFEICYENDPQDPVLIHLRLWHAKAFKYKRYE</sequence>
<protein>
    <submittedName>
        <fullName evidence="1">Uncharacterized protein</fullName>
    </submittedName>
</protein>
<dbReference type="Proteomes" id="UP000242146">
    <property type="component" value="Unassembled WGS sequence"/>
</dbReference>
<dbReference type="OrthoDB" id="2288259at2759"/>
<keyword evidence="2" id="KW-1185">Reference proteome</keyword>